<keyword evidence="3" id="KW-1185">Reference proteome</keyword>
<dbReference type="Gene3D" id="3.40.1190.20">
    <property type="match status" value="1"/>
</dbReference>
<organism evidence="2 3">
    <name type="scientific">Nonomuraea rubra</name>
    <dbReference type="NCBI Taxonomy" id="46180"/>
    <lineage>
        <taxon>Bacteria</taxon>
        <taxon>Bacillati</taxon>
        <taxon>Actinomycetota</taxon>
        <taxon>Actinomycetes</taxon>
        <taxon>Streptosporangiales</taxon>
        <taxon>Streptosporangiaceae</taxon>
        <taxon>Nonomuraea</taxon>
    </lineage>
</organism>
<dbReference type="InterPro" id="IPR029056">
    <property type="entry name" value="Ribokinase-like"/>
</dbReference>
<dbReference type="Proteomes" id="UP000565579">
    <property type="component" value="Unassembled WGS sequence"/>
</dbReference>
<protein>
    <submittedName>
        <fullName evidence="2">Uncharacterized protein</fullName>
    </submittedName>
</protein>
<name>A0A7X0NX92_9ACTN</name>
<sequence length="360" mass="37822">MTRPEALTSAPWLQPQPAGFGPRHALHRLDELDDLLREHLGRHGVGHGELARSAATSLAFARIGEDGSASCDFRFGWRFSGPVPLDGVTCLHTGSPATFVEPGAAQVREVMRAAAAAGVVVSYDPDIRPSLVGDRASALTAVEECVRLSRLVKVSAEDLAWLYPGEPDLDVARRWAAFRSGSPGERLVEVTRGGDGASAILGGGELTAERVRDALRHGCAAGGHRVHQGGRGPAEPAGDRRTALHDAAPRLTDLIAARWRGCPSRDPLALSRGRDPSAAEGRLHRPDLERPDRGGAVREQGQAEGLVTGGVHARGDGFVAPGIGLDHGCAEEHVKGEHVVRESDSAALHAQAGEEAGDSA</sequence>
<feature type="compositionally biased region" description="Basic and acidic residues" evidence="1">
    <location>
        <begin position="272"/>
        <end position="296"/>
    </location>
</feature>
<gene>
    <name evidence="2" type="ORF">HD593_006117</name>
</gene>
<evidence type="ECO:0000256" key="1">
    <source>
        <dbReference type="SAM" id="MobiDB-lite"/>
    </source>
</evidence>
<evidence type="ECO:0000313" key="2">
    <source>
        <dbReference type="EMBL" id="MBB6551322.1"/>
    </source>
</evidence>
<dbReference type="SUPFAM" id="SSF53613">
    <property type="entry name" value="Ribokinase-like"/>
    <property type="match status" value="1"/>
</dbReference>
<accession>A0A7X0NX92</accession>
<feature type="region of interest" description="Disordered" evidence="1">
    <location>
        <begin position="221"/>
        <end position="240"/>
    </location>
</feature>
<evidence type="ECO:0000313" key="3">
    <source>
        <dbReference type="Proteomes" id="UP000565579"/>
    </source>
</evidence>
<reference evidence="2 3" key="1">
    <citation type="submission" date="2020-08" db="EMBL/GenBank/DDBJ databases">
        <title>Sequencing the genomes of 1000 actinobacteria strains.</title>
        <authorList>
            <person name="Klenk H.-P."/>
        </authorList>
    </citation>
    <scope>NUCLEOTIDE SEQUENCE [LARGE SCALE GENOMIC DNA]</scope>
    <source>
        <strain evidence="2 3">DSM 43768</strain>
    </source>
</reference>
<dbReference type="AlphaFoldDB" id="A0A7X0NX92"/>
<comment type="caution">
    <text evidence="2">The sequence shown here is derived from an EMBL/GenBank/DDBJ whole genome shotgun (WGS) entry which is preliminary data.</text>
</comment>
<dbReference type="EMBL" id="JACHMI010000001">
    <property type="protein sequence ID" value="MBB6551322.1"/>
    <property type="molecule type" value="Genomic_DNA"/>
</dbReference>
<proteinExistence type="predicted"/>
<feature type="region of interest" description="Disordered" evidence="1">
    <location>
        <begin position="265"/>
        <end position="296"/>
    </location>
</feature>